<dbReference type="AlphaFoldDB" id="A0A8T2NA53"/>
<evidence type="ECO:0000313" key="2">
    <source>
        <dbReference type="Proteomes" id="UP000824540"/>
    </source>
</evidence>
<dbReference type="Proteomes" id="UP000824540">
    <property type="component" value="Unassembled WGS sequence"/>
</dbReference>
<organism evidence="1 2">
    <name type="scientific">Albula glossodonta</name>
    <name type="common">roundjaw bonefish</name>
    <dbReference type="NCBI Taxonomy" id="121402"/>
    <lineage>
        <taxon>Eukaryota</taxon>
        <taxon>Metazoa</taxon>
        <taxon>Chordata</taxon>
        <taxon>Craniata</taxon>
        <taxon>Vertebrata</taxon>
        <taxon>Euteleostomi</taxon>
        <taxon>Actinopterygii</taxon>
        <taxon>Neopterygii</taxon>
        <taxon>Teleostei</taxon>
        <taxon>Albuliformes</taxon>
        <taxon>Albulidae</taxon>
        <taxon>Albula</taxon>
    </lineage>
</organism>
<comment type="caution">
    <text evidence="1">The sequence shown here is derived from an EMBL/GenBank/DDBJ whole genome shotgun (WGS) entry which is preliminary data.</text>
</comment>
<sequence>MPTSLSLPRCNCPGQAVVGRVTQKRAIFPALFLPYPISCRAEKGKSSERVGSVIYDKQYRSWLFIVRTRRVLSELKNRVTGLPGPATLTSCPLLERPHVVVVLCPSAGGLGSSFSGAGPLLP</sequence>
<dbReference type="EMBL" id="JAFBMS010000102">
    <property type="protein sequence ID" value="KAG9336786.1"/>
    <property type="molecule type" value="Genomic_DNA"/>
</dbReference>
<accession>A0A8T2NA53</accession>
<name>A0A8T2NA53_9TELE</name>
<proteinExistence type="predicted"/>
<gene>
    <name evidence="1" type="ORF">JZ751_003134</name>
</gene>
<reference evidence="1" key="1">
    <citation type="thesis" date="2021" institute="BYU ScholarsArchive" country="Provo, UT, USA">
        <title>Applications of and Algorithms for Genome Assembly and Genomic Analyses with an Emphasis on Marine Teleosts.</title>
        <authorList>
            <person name="Pickett B.D."/>
        </authorList>
    </citation>
    <scope>NUCLEOTIDE SEQUENCE</scope>
    <source>
        <strain evidence="1">HI-2016</strain>
    </source>
</reference>
<keyword evidence="2" id="KW-1185">Reference proteome</keyword>
<protein>
    <submittedName>
        <fullName evidence="1">Uncharacterized protein</fullName>
    </submittedName>
</protein>
<evidence type="ECO:0000313" key="1">
    <source>
        <dbReference type="EMBL" id="KAG9336786.1"/>
    </source>
</evidence>